<dbReference type="KEGG" id="vg:64470946"/>
<gene>
    <name evidence="3" type="primary">49</name>
    <name evidence="3" type="ORF">SEA_JANUS_49</name>
</gene>
<accession>A0A411CQG2</accession>
<protein>
    <recommendedName>
        <fullName evidence="2">DUF7848 domain-containing protein</fullName>
    </recommendedName>
</protein>
<feature type="region of interest" description="Disordered" evidence="1">
    <location>
        <begin position="37"/>
        <end position="64"/>
    </location>
</feature>
<feature type="domain" description="DUF7848" evidence="2">
    <location>
        <begin position="1"/>
        <end position="78"/>
    </location>
</feature>
<dbReference type="Pfam" id="PF25232">
    <property type="entry name" value="DUF7848"/>
    <property type="match status" value="1"/>
</dbReference>
<reference evidence="3 4" key="1">
    <citation type="submission" date="2019-01" db="EMBL/GenBank/DDBJ databases">
        <authorList>
            <person name="Molina J."/>
            <person name="Li Y."/>
            <person name="Tei-Muno D.A."/>
            <person name="Klug H.M."/>
            <person name="Nayek S."/>
            <person name="Layton S.R."/>
            <person name="Kim T."/>
            <person name="Hughes L.E."/>
            <person name="Garlena R.A."/>
            <person name="Russell D.A."/>
            <person name="Pope W.H."/>
            <person name="Jacobs-Sera D."/>
            <person name="Hatfull G.F."/>
        </authorList>
    </citation>
    <scope>NUCLEOTIDE SEQUENCE [LARGE SCALE GENOMIC DNA]</scope>
</reference>
<dbReference type="RefSeq" id="YP_010055023.1">
    <property type="nucleotide sequence ID" value="NC_054660.1"/>
</dbReference>
<name>A0A411CQG2_9CAUD</name>
<keyword evidence="4" id="KW-1185">Reference proteome</keyword>
<dbReference type="EMBL" id="MK392366">
    <property type="protein sequence ID" value="QAY15953.1"/>
    <property type="molecule type" value="Genomic_DNA"/>
</dbReference>
<sequence>MSHPTKVIAMKNWTLTPDREPDAAPVTHQMKCDVCGDASGQEGDWEPPQSWALDHSGANPSHHSYSEIITRPWRTWMQP</sequence>
<dbReference type="InterPro" id="IPR057170">
    <property type="entry name" value="DUF7848"/>
</dbReference>
<proteinExistence type="predicted"/>
<evidence type="ECO:0000256" key="1">
    <source>
        <dbReference type="SAM" id="MobiDB-lite"/>
    </source>
</evidence>
<dbReference type="GeneID" id="64470946"/>
<dbReference type="Proteomes" id="UP000289966">
    <property type="component" value="Segment"/>
</dbReference>
<evidence type="ECO:0000313" key="4">
    <source>
        <dbReference type="Proteomes" id="UP000289966"/>
    </source>
</evidence>
<evidence type="ECO:0000313" key="3">
    <source>
        <dbReference type="EMBL" id="QAY15953.1"/>
    </source>
</evidence>
<evidence type="ECO:0000259" key="2">
    <source>
        <dbReference type="Pfam" id="PF25232"/>
    </source>
</evidence>
<organism evidence="3 4">
    <name type="scientific">Streptomyces phage Janus</name>
    <dbReference type="NCBI Taxonomy" id="2510525"/>
    <lineage>
        <taxon>Viruses</taxon>
        <taxon>Duplodnaviria</taxon>
        <taxon>Heunggongvirae</taxon>
        <taxon>Uroviricota</taxon>
        <taxon>Caudoviricetes</taxon>
        <taxon>Arquatrovirinae</taxon>
        <taxon>Janusvirus</taxon>
        <taxon>Janusvirus janus</taxon>
    </lineage>
</organism>